<feature type="chain" id="PRO_5026070229" evidence="1">
    <location>
        <begin position="19"/>
        <end position="239"/>
    </location>
</feature>
<sequence length="239" mass="25927">MKIFILTIACAFIGAASAVTYYPVTYNNLGCWGDTGIRAIPTREGDAILDGSYGSRSHAIAKCARVAHNHGDDVFAVQAGGWCASSSTARATYRKYGGSSACGADGEGGAGANQVYEIDSISEVSLQNLSCWVDTVNRAIPTLEGLDPVLDGSYVSRQDAIAKCVQAAHARGYDVFALQDGGWYAEARDADLTYKKIWSQHQLWKFWQRRIMDQSSLPHSCLENNNLLILVDVSFSIKK</sequence>
<dbReference type="EMBL" id="LR786612">
    <property type="protein sequence ID" value="CAB3262235.1"/>
    <property type="molecule type" value="mRNA"/>
</dbReference>
<evidence type="ECO:0000313" key="2">
    <source>
        <dbReference type="EMBL" id="CAB3262235.1"/>
    </source>
</evidence>
<proteinExistence type="evidence at transcript level"/>
<feature type="signal peptide" evidence="1">
    <location>
        <begin position="1"/>
        <end position="18"/>
    </location>
</feature>
<reference evidence="2" key="1">
    <citation type="submission" date="2020-04" db="EMBL/GenBank/DDBJ databases">
        <authorList>
            <person name="Neveu A P."/>
        </authorList>
    </citation>
    <scope>NUCLEOTIDE SEQUENCE</scope>
    <source>
        <tissue evidence="2">Whole embryo</tissue>
    </source>
</reference>
<name>A0A6F9DG83_9ASCI</name>
<keyword evidence="1" id="KW-0732">Signal</keyword>
<protein>
    <submittedName>
        <fullName evidence="2">Uncharacterized protein LOC100178911</fullName>
    </submittedName>
</protein>
<accession>A0A6F9DG83</accession>
<gene>
    <name evidence="2" type="primary">LOC100178911-002</name>
</gene>
<organism evidence="2">
    <name type="scientific">Phallusia mammillata</name>
    <dbReference type="NCBI Taxonomy" id="59560"/>
    <lineage>
        <taxon>Eukaryota</taxon>
        <taxon>Metazoa</taxon>
        <taxon>Chordata</taxon>
        <taxon>Tunicata</taxon>
        <taxon>Ascidiacea</taxon>
        <taxon>Phlebobranchia</taxon>
        <taxon>Ascidiidae</taxon>
        <taxon>Phallusia</taxon>
    </lineage>
</organism>
<evidence type="ECO:0000256" key="1">
    <source>
        <dbReference type="SAM" id="SignalP"/>
    </source>
</evidence>
<dbReference type="AlphaFoldDB" id="A0A6F9DG83"/>